<dbReference type="AlphaFoldDB" id="A0A139XAC8"/>
<dbReference type="InterPro" id="IPR043472">
    <property type="entry name" value="Macro_dom-like"/>
</dbReference>
<accession>A0A139XAC8</accession>
<evidence type="ECO:0000313" key="1">
    <source>
        <dbReference type="EMBL" id="KYC41658.1"/>
    </source>
</evidence>
<dbReference type="EMBL" id="ANNX02000020">
    <property type="protein sequence ID" value="KYC41658.1"/>
    <property type="molecule type" value="Genomic_DNA"/>
</dbReference>
<dbReference type="Proteomes" id="UP000076925">
    <property type="component" value="Unassembled WGS sequence"/>
</dbReference>
<comment type="caution">
    <text evidence="1">The sequence shown here is derived from an EMBL/GenBank/DDBJ whole genome shotgun (WGS) entry which is preliminary data.</text>
</comment>
<sequence>MTLNKNLILHRSNFTAMIEITQGNLLTEPAQALVNTVNCVGIMGKDIALQFKDEKKTAFAKRVRKDIDAKGAK</sequence>
<dbReference type="SUPFAM" id="SSF52949">
    <property type="entry name" value="Macro domain-like"/>
    <property type="match status" value="1"/>
</dbReference>
<reference evidence="1 2" key="1">
    <citation type="journal article" date="2013" name="Genome Biol. Evol.">
        <title>Genomes of Stigonematalean cyanobacteria (subsection V) and the evolution of oxygenic photosynthesis from prokaryotes to plastids.</title>
        <authorList>
            <person name="Dagan T."/>
            <person name="Roettger M."/>
            <person name="Stucken K."/>
            <person name="Landan G."/>
            <person name="Koch R."/>
            <person name="Major P."/>
            <person name="Gould S.B."/>
            <person name="Goremykin V.V."/>
            <person name="Rippka R."/>
            <person name="Tandeau de Marsac N."/>
            <person name="Gugger M."/>
            <person name="Lockhart P.J."/>
            <person name="Allen J.F."/>
            <person name="Brune I."/>
            <person name="Maus I."/>
            <person name="Puhler A."/>
            <person name="Martin W.F."/>
        </authorList>
    </citation>
    <scope>NUCLEOTIDE SEQUENCE [LARGE SCALE GENOMIC DNA]</scope>
    <source>
        <strain evidence="1 2">PCC 7110</strain>
    </source>
</reference>
<gene>
    <name evidence="1" type="ORF">WA1_16575</name>
</gene>
<evidence type="ECO:0000313" key="2">
    <source>
        <dbReference type="Proteomes" id="UP000076925"/>
    </source>
</evidence>
<organism evidence="1 2">
    <name type="scientific">Scytonema hofmannii PCC 7110</name>
    <dbReference type="NCBI Taxonomy" id="128403"/>
    <lineage>
        <taxon>Bacteria</taxon>
        <taxon>Bacillati</taxon>
        <taxon>Cyanobacteriota</taxon>
        <taxon>Cyanophyceae</taxon>
        <taxon>Nostocales</taxon>
        <taxon>Scytonemataceae</taxon>
        <taxon>Scytonema</taxon>
    </lineage>
</organism>
<dbReference type="STRING" id="128403.WA1_16575"/>
<evidence type="ECO:0008006" key="3">
    <source>
        <dbReference type="Google" id="ProtNLM"/>
    </source>
</evidence>
<dbReference type="Gene3D" id="3.40.220.10">
    <property type="entry name" value="Leucine Aminopeptidase, subunit E, domain 1"/>
    <property type="match status" value="1"/>
</dbReference>
<keyword evidence="2" id="KW-1185">Reference proteome</keyword>
<name>A0A139XAC8_9CYAN</name>
<proteinExistence type="predicted"/>
<protein>
    <recommendedName>
        <fullName evidence="3">Macro domain-containing protein</fullName>
    </recommendedName>
</protein>